<feature type="transmembrane region" description="Helical" evidence="5">
    <location>
        <begin position="414"/>
        <end position="441"/>
    </location>
</feature>
<dbReference type="EMBL" id="MCGR01000046">
    <property type="protein sequence ID" value="ORY73423.1"/>
    <property type="molecule type" value="Genomic_DNA"/>
</dbReference>
<comment type="subcellular location">
    <subcellularLocation>
        <location evidence="1">Membrane</location>
        <topology evidence="1">Multi-pass membrane protein</topology>
    </subcellularLocation>
</comment>
<dbReference type="AlphaFoldDB" id="A0A1Y2EPA7"/>
<proteinExistence type="predicted"/>
<gene>
    <name evidence="7" type="ORF">BCR35DRAFT_354109</name>
</gene>
<comment type="caution">
    <text evidence="7">The sequence shown here is derived from an EMBL/GenBank/DDBJ whole genome shotgun (WGS) entry which is preliminary data.</text>
</comment>
<dbReference type="PANTHER" id="PTHR43341:SF15">
    <property type="entry name" value="GENERAL AMINO ACID PERMEASE AGP2"/>
    <property type="match status" value="1"/>
</dbReference>
<feature type="transmembrane region" description="Helical" evidence="5">
    <location>
        <begin position="248"/>
        <end position="266"/>
    </location>
</feature>
<name>A0A1Y2EPA7_9BASI</name>
<dbReference type="InParanoid" id="A0A1Y2EPA7"/>
<evidence type="ECO:0000313" key="7">
    <source>
        <dbReference type="EMBL" id="ORY73423.1"/>
    </source>
</evidence>
<evidence type="ECO:0000259" key="6">
    <source>
        <dbReference type="Pfam" id="PF00324"/>
    </source>
</evidence>
<reference evidence="7 8" key="1">
    <citation type="submission" date="2016-07" db="EMBL/GenBank/DDBJ databases">
        <title>Pervasive Adenine N6-methylation of Active Genes in Fungi.</title>
        <authorList>
            <consortium name="DOE Joint Genome Institute"/>
            <person name="Mondo S.J."/>
            <person name="Dannebaum R.O."/>
            <person name="Kuo R.C."/>
            <person name="Labutti K."/>
            <person name="Haridas S."/>
            <person name="Kuo A."/>
            <person name="Salamov A."/>
            <person name="Ahrendt S.R."/>
            <person name="Lipzen A."/>
            <person name="Sullivan W."/>
            <person name="Andreopoulos W.B."/>
            <person name="Clum A."/>
            <person name="Lindquist E."/>
            <person name="Daum C."/>
            <person name="Ramamoorthy G.K."/>
            <person name="Gryganskyi A."/>
            <person name="Culley D."/>
            <person name="Magnuson J.K."/>
            <person name="James T.Y."/>
            <person name="O'Malley M.A."/>
            <person name="Stajich J.E."/>
            <person name="Spatafora J.W."/>
            <person name="Visel A."/>
            <person name="Grigoriev I.V."/>
        </authorList>
    </citation>
    <scope>NUCLEOTIDE SEQUENCE [LARGE SCALE GENOMIC DNA]</scope>
    <source>
        <strain evidence="7 8">62-1032</strain>
    </source>
</reference>
<keyword evidence="3 5" id="KW-1133">Transmembrane helix</keyword>
<dbReference type="GO" id="GO:0015171">
    <property type="term" value="F:amino acid transmembrane transporter activity"/>
    <property type="evidence" value="ECO:0007669"/>
    <property type="project" value="TreeGrafter"/>
</dbReference>
<dbReference type="InterPro" id="IPR050524">
    <property type="entry name" value="APC_YAT"/>
</dbReference>
<accession>A0A1Y2EPA7</accession>
<dbReference type="PANTHER" id="PTHR43341">
    <property type="entry name" value="AMINO ACID PERMEASE"/>
    <property type="match status" value="1"/>
</dbReference>
<evidence type="ECO:0000256" key="1">
    <source>
        <dbReference type="ARBA" id="ARBA00004141"/>
    </source>
</evidence>
<keyword evidence="4 5" id="KW-0472">Membrane</keyword>
<evidence type="ECO:0000256" key="2">
    <source>
        <dbReference type="ARBA" id="ARBA00022692"/>
    </source>
</evidence>
<dbReference type="Gene3D" id="1.20.1740.10">
    <property type="entry name" value="Amino acid/polyamine transporter I"/>
    <property type="match status" value="1"/>
</dbReference>
<dbReference type="Proteomes" id="UP000193467">
    <property type="component" value="Unassembled WGS sequence"/>
</dbReference>
<dbReference type="STRING" id="106004.A0A1Y2EPA7"/>
<organism evidence="7 8">
    <name type="scientific">Leucosporidium creatinivorum</name>
    <dbReference type="NCBI Taxonomy" id="106004"/>
    <lineage>
        <taxon>Eukaryota</taxon>
        <taxon>Fungi</taxon>
        <taxon>Dikarya</taxon>
        <taxon>Basidiomycota</taxon>
        <taxon>Pucciniomycotina</taxon>
        <taxon>Microbotryomycetes</taxon>
        <taxon>Leucosporidiales</taxon>
        <taxon>Leucosporidium</taxon>
    </lineage>
</organism>
<dbReference type="Pfam" id="PF00324">
    <property type="entry name" value="AA_permease"/>
    <property type="match status" value="1"/>
</dbReference>
<evidence type="ECO:0000256" key="4">
    <source>
        <dbReference type="ARBA" id="ARBA00023136"/>
    </source>
</evidence>
<feature type="transmembrane region" description="Helical" evidence="5">
    <location>
        <begin position="161"/>
        <end position="180"/>
    </location>
</feature>
<feature type="transmembrane region" description="Helical" evidence="5">
    <location>
        <begin position="287"/>
        <end position="305"/>
    </location>
</feature>
<feature type="transmembrane region" description="Helical" evidence="5">
    <location>
        <begin position="133"/>
        <end position="155"/>
    </location>
</feature>
<feature type="domain" description="Amino acid permease/ SLC12A" evidence="6">
    <location>
        <begin position="52"/>
        <end position="519"/>
    </location>
</feature>
<dbReference type="GO" id="GO:0016020">
    <property type="term" value="C:membrane"/>
    <property type="evidence" value="ECO:0007669"/>
    <property type="project" value="UniProtKB-SubCell"/>
</dbReference>
<evidence type="ECO:0000313" key="8">
    <source>
        <dbReference type="Proteomes" id="UP000193467"/>
    </source>
</evidence>
<dbReference type="InterPro" id="IPR004841">
    <property type="entry name" value="AA-permease/SLC12A_dom"/>
</dbReference>
<feature type="transmembrane region" description="Helical" evidence="5">
    <location>
        <begin position="494"/>
        <end position="515"/>
    </location>
</feature>
<feature type="transmembrane region" description="Helical" evidence="5">
    <location>
        <begin position="343"/>
        <end position="363"/>
    </location>
</feature>
<evidence type="ECO:0000256" key="5">
    <source>
        <dbReference type="SAM" id="Phobius"/>
    </source>
</evidence>
<keyword evidence="8" id="KW-1185">Reference proteome</keyword>
<feature type="transmembrane region" description="Helical" evidence="5">
    <location>
        <begin position="389"/>
        <end position="408"/>
    </location>
</feature>
<sequence length="564" mass="62151">MSLSKPPSSTEDEKKDDTRAYIDAASIHEGKKEGVLRYSSTSAAHRKFEPYHVNLIALGGTVGTSLFIYMGSGLTQGGPANLLMGYAFWTSVIWSVAEIQKEMVTVWPTDCAFSRNAGRYVDDAMGFAMAWNFFISQIALVLFEVVAFGVVIGYWDAASNVNIAVYITIVIALYCALNLWDARFYANAEFAAAMGKVLLIIGLLLFTFISMVGGNPQHKVFGFTYWNNPGAMTTPYPSHEPTLGRFEGFFACVINACFTIAGPDYLSMVAGEARHPRKTMPKAFDQTIYRLVFFYFGSAIAIGILCPYNDPNLLGAIAAGAPGAATSPYVIAMQRMSIPALPSIVNALILSSVLSAGNAFVFCSSRSLAMMARDGQAPKIFSKRNKRGVPYLAVSLCLAIALLSYLQVSSSASVFITYLTGLVGSAQLVTWFGMSFTWIRWNAAYKAQGISRETLPVRSRVAPYCAWYAFICVIIVTTLQGYPVFLEGKWDVSTFIFSYAMPILFPIFFLFWKLVKRTKWETSLSADITSFVDDPEFTEIQHYEDEETRGAVSAFSHKVLSTLF</sequence>
<dbReference type="OrthoDB" id="2533432at2759"/>
<feature type="transmembrane region" description="Helical" evidence="5">
    <location>
        <begin position="192"/>
        <end position="213"/>
    </location>
</feature>
<evidence type="ECO:0000256" key="3">
    <source>
        <dbReference type="ARBA" id="ARBA00022989"/>
    </source>
</evidence>
<keyword evidence="2 5" id="KW-0812">Transmembrane</keyword>
<feature type="transmembrane region" description="Helical" evidence="5">
    <location>
        <begin position="461"/>
        <end position="482"/>
    </location>
</feature>
<feature type="transmembrane region" description="Helical" evidence="5">
    <location>
        <begin position="51"/>
        <end position="72"/>
    </location>
</feature>
<protein>
    <submittedName>
        <fullName evidence="7">Amino acid permease/ SLC12A domain-containing protein</fullName>
    </submittedName>
</protein>
<dbReference type="PIRSF" id="PIRSF006060">
    <property type="entry name" value="AA_transporter"/>
    <property type="match status" value="1"/>
</dbReference>